<dbReference type="EMBL" id="JBIACK010000001">
    <property type="protein sequence ID" value="MFE8699650.1"/>
    <property type="molecule type" value="Genomic_DNA"/>
</dbReference>
<dbReference type="Pfam" id="PF00108">
    <property type="entry name" value="Thiolase_N"/>
    <property type="match status" value="1"/>
</dbReference>
<keyword evidence="3 4" id="KW-0012">Acyltransferase</keyword>
<evidence type="ECO:0000256" key="2">
    <source>
        <dbReference type="ARBA" id="ARBA00022679"/>
    </source>
</evidence>
<dbReference type="InterPro" id="IPR020617">
    <property type="entry name" value="Thiolase_C"/>
</dbReference>
<dbReference type="Proteomes" id="UP001601059">
    <property type="component" value="Unassembled WGS sequence"/>
</dbReference>
<dbReference type="InterPro" id="IPR016039">
    <property type="entry name" value="Thiolase-like"/>
</dbReference>
<comment type="caution">
    <text evidence="7">The sequence shown here is derived from an EMBL/GenBank/DDBJ whole genome shotgun (WGS) entry which is preliminary data.</text>
</comment>
<proteinExistence type="inferred from homology"/>
<name>A0ABW6K8P4_9BACI</name>
<accession>A0ABW6K8P4</accession>
<feature type="domain" description="Thiolase N-terminal" evidence="5">
    <location>
        <begin position="4"/>
        <end position="252"/>
    </location>
</feature>
<dbReference type="Gene3D" id="3.40.47.10">
    <property type="match status" value="1"/>
</dbReference>
<keyword evidence="2 4" id="KW-0808">Transferase</keyword>
<dbReference type="RefSeq" id="WP_389358025.1">
    <property type="nucleotide sequence ID" value="NZ_JBIACK010000001.1"/>
</dbReference>
<dbReference type="PANTHER" id="PTHR43365:SF1">
    <property type="entry name" value="ACETYL-COA C-ACYLTRANSFERASE"/>
    <property type="match status" value="1"/>
</dbReference>
<dbReference type="InterPro" id="IPR002155">
    <property type="entry name" value="Thiolase"/>
</dbReference>
<keyword evidence="8" id="KW-1185">Reference proteome</keyword>
<evidence type="ECO:0000313" key="7">
    <source>
        <dbReference type="EMBL" id="MFE8699650.1"/>
    </source>
</evidence>
<protein>
    <submittedName>
        <fullName evidence="7">Thiolase family protein</fullName>
    </submittedName>
</protein>
<evidence type="ECO:0000313" key="8">
    <source>
        <dbReference type="Proteomes" id="UP001601059"/>
    </source>
</evidence>
<gene>
    <name evidence="7" type="ORF">ACFYKX_03320</name>
</gene>
<organism evidence="7 8">
    <name type="scientific">Cytobacillus spartinae</name>
    <dbReference type="NCBI Taxonomy" id="3299023"/>
    <lineage>
        <taxon>Bacteria</taxon>
        <taxon>Bacillati</taxon>
        <taxon>Bacillota</taxon>
        <taxon>Bacilli</taxon>
        <taxon>Bacillales</taxon>
        <taxon>Bacillaceae</taxon>
        <taxon>Cytobacillus</taxon>
    </lineage>
</organism>
<dbReference type="PIRSF" id="PIRSF000429">
    <property type="entry name" value="Ac-CoA_Ac_transf"/>
    <property type="match status" value="1"/>
</dbReference>
<evidence type="ECO:0000256" key="4">
    <source>
        <dbReference type="RuleBase" id="RU003557"/>
    </source>
</evidence>
<dbReference type="PROSITE" id="PS00737">
    <property type="entry name" value="THIOLASE_2"/>
    <property type="match status" value="1"/>
</dbReference>
<dbReference type="NCBIfam" id="TIGR01930">
    <property type="entry name" value="AcCoA-C-Actrans"/>
    <property type="match status" value="1"/>
</dbReference>
<feature type="domain" description="Thiolase C-terminal" evidence="6">
    <location>
        <begin position="260"/>
        <end position="381"/>
    </location>
</feature>
<sequence length="383" mass="41397">MREVVIVEAVRTPVGKRKGLLSNERPDELAAKVLKELVKRAGVEPGIVQDVIMGCVSQVEEQGVNIARTATLMADFPIHVPATTIDRQCGSGQQAIHFAAQAILSGDMDVVIAGGVESMSRVPLGATRRNSDWAESLTSKYEMIHQGLSAERIAEKWGYTRTQLDEFSLESHNRALKAIEEGRFEREVMPLEVTLEDGTTVTVKNDEGPRAGSTIEKLGTLKPAFKEDGNIHAGNSSQMSDGAAALLLMSKDKAEELGLKPRFRIIARQVVGSDPTLMLTGPIEASKQVLQKAGLTIEDMDTYEVNEAFAPVPMCWLEELKADPQKLNPNGGAIALGHPLGATGARIMTSMMHELERTGGRYGLQAICEGGGMANATIIERIE</sequence>
<evidence type="ECO:0000259" key="6">
    <source>
        <dbReference type="Pfam" id="PF02803"/>
    </source>
</evidence>
<evidence type="ECO:0000256" key="3">
    <source>
        <dbReference type="ARBA" id="ARBA00023315"/>
    </source>
</evidence>
<reference evidence="7 8" key="1">
    <citation type="submission" date="2024-08" db="EMBL/GenBank/DDBJ databases">
        <title>Two novel Cytobacillus novel species.</title>
        <authorList>
            <person name="Liu G."/>
        </authorList>
    </citation>
    <scope>NUCLEOTIDE SEQUENCE [LARGE SCALE GENOMIC DNA]</scope>
    <source>
        <strain evidence="7 8">FJAT-54145</strain>
    </source>
</reference>
<comment type="similarity">
    <text evidence="1 4">Belongs to the thiolase-like superfamily. Thiolase family.</text>
</comment>
<evidence type="ECO:0000256" key="1">
    <source>
        <dbReference type="ARBA" id="ARBA00010982"/>
    </source>
</evidence>
<dbReference type="InterPro" id="IPR020613">
    <property type="entry name" value="Thiolase_CS"/>
</dbReference>
<evidence type="ECO:0000259" key="5">
    <source>
        <dbReference type="Pfam" id="PF00108"/>
    </source>
</evidence>
<dbReference type="Pfam" id="PF02803">
    <property type="entry name" value="Thiolase_C"/>
    <property type="match status" value="1"/>
</dbReference>
<dbReference type="SUPFAM" id="SSF53901">
    <property type="entry name" value="Thiolase-like"/>
    <property type="match status" value="2"/>
</dbReference>
<dbReference type="CDD" id="cd00751">
    <property type="entry name" value="thiolase"/>
    <property type="match status" value="1"/>
</dbReference>
<dbReference type="InterPro" id="IPR020616">
    <property type="entry name" value="Thiolase_N"/>
</dbReference>
<dbReference type="PANTHER" id="PTHR43365">
    <property type="entry name" value="BLR7806 PROTEIN"/>
    <property type="match status" value="1"/>
</dbReference>